<name>A0ABS5E1Z2_9BURK</name>
<evidence type="ECO:0000313" key="2">
    <source>
        <dbReference type="Proteomes" id="UP000672097"/>
    </source>
</evidence>
<keyword evidence="2" id="KW-1185">Reference proteome</keyword>
<gene>
    <name evidence="1" type="ORF">KAK11_19060</name>
</gene>
<reference evidence="1 2" key="1">
    <citation type="submission" date="2021-04" db="EMBL/GenBank/DDBJ databases">
        <title>The genome sequence of type strain Ideonella paludis KCTC 32238.</title>
        <authorList>
            <person name="Liu Y."/>
        </authorList>
    </citation>
    <scope>NUCLEOTIDE SEQUENCE [LARGE SCALE GENOMIC DNA]</scope>
    <source>
        <strain evidence="1 2">KCTC 32238</strain>
    </source>
</reference>
<dbReference type="Pfam" id="PF11249">
    <property type="entry name" value="DUF3047"/>
    <property type="match status" value="1"/>
</dbReference>
<sequence>MLVSVFAMTLVACTHAPPSLPVKAADSPWEEVRFPGKRVTTYDPITQGRFVGWQASAQGSASMLRRRLHVPQGVEPTLRFAWKTNALIPDAVVGVVDKDDAVTSVVVAFDGDHQSLSLKNQMLFDLAEMVTGERPPYASLIYVWGHDQATIESVVNSPRTDRIRKIVLEAGPAHLGQWREYERNVIADFKRAFGEEPGPIIALGIMTDADNTGGRAQAWYANVDLTTSR</sequence>
<comment type="caution">
    <text evidence="1">The sequence shown here is derived from an EMBL/GenBank/DDBJ whole genome shotgun (WGS) entry which is preliminary data.</text>
</comment>
<organism evidence="1 2">
    <name type="scientific">Ideonella paludis</name>
    <dbReference type="NCBI Taxonomy" id="1233411"/>
    <lineage>
        <taxon>Bacteria</taxon>
        <taxon>Pseudomonadati</taxon>
        <taxon>Pseudomonadota</taxon>
        <taxon>Betaproteobacteria</taxon>
        <taxon>Burkholderiales</taxon>
        <taxon>Sphaerotilaceae</taxon>
        <taxon>Ideonella</taxon>
    </lineage>
</organism>
<dbReference type="Proteomes" id="UP000672097">
    <property type="component" value="Unassembled WGS sequence"/>
</dbReference>
<accession>A0ABS5E1Z2</accession>
<dbReference type="EMBL" id="JAGQDG010000008">
    <property type="protein sequence ID" value="MBQ0937433.1"/>
    <property type="molecule type" value="Genomic_DNA"/>
</dbReference>
<dbReference type="RefSeq" id="WP_210810984.1">
    <property type="nucleotide sequence ID" value="NZ_JAGQDG010000008.1"/>
</dbReference>
<evidence type="ECO:0000313" key="1">
    <source>
        <dbReference type="EMBL" id="MBQ0937433.1"/>
    </source>
</evidence>
<dbReference type="InterPro" id="IPR021409">
    <property type="entry name" value="DUF3047"/>
</dbReference>
<protein>
    <submittedName>
        <fullName evidence="1">DUF3047 domain-containing protein</fullName>
    </submittedName>
</protein>
<proteinExistence type="predicted"/>